<name>A0AAJ1AGF5_9BACT</name>
<dbReference type="InterPro" id="IPR036922">
    <property type="entry name" value="Rieske_2Fe-2S_sf"/>
</dbReference>
<dbReference type="Gene3D" id="2.102.10.10">
    <property type="entry name" value="Rieske [2Fe-2S] iron-sulphur domain"/>
    <property type="match status" value="1"/>
</dbReference>
<gene>
    <name evidence="8" type="ORF">K8G79_01215</name>
</gene>
<dbReference type="Pfam" id="PF00355">
    <property type="entry name" value="Rieske"/>
    <property type="match status" value="1"/>
</dbReference>
<organism evidence="8 9">
    <name type="scientific">Candidatus Methylomirabilis tolerans</name>
    <dbReference type="NCBI Taxonomy" id="3123416"/>
    <lineage>
        <taxon>Bacteria</taxon>
        <taxon>Candidatus Methylomirabilota</taxon>
        <taxon>Candidatus Methylomirabilia</taxon>
        <taxon>Candidatus Methylomirabilales</taxon>
        <taxon>Candidatus Methylomirabilaceae</taxon>
        <taxon>Candidatus Methylomirabilis</taxon>
    </lineage>
</organism>
<dbReference type="InterPro" id="IPR014349">
    <property type="entry name" value="Rieske_Fe-S_prot"/>
</dbReference>
<keyword evidence="1" id="KW-0001">2Fe-2S</keyword>
<keyword evidence="4" id="KW-0411">Iron-sulfur</keyword>
<evidence type="ECO:0000256" key="2">
    <source>
        <dbReference type="ARBA" id="ARBA00022723"/>
    </source>
</evidence>
<dbReference type="GO" id="GO:0016020">
    <property type="term" value="C:membrane"/>
    <property type="evidence" value="ECO:0007669"/>
    <property type="project" value="InterPro"/>
</dbReference>
<evidence type="ECO:0000313" key="9">
    <source>
        <dbReference type="Proteomes" id="UP001197609"/>
    </source>
</evidence>
<sequence>MPKPGSSPESIDNSPDKGRISRRVLLGTGWCGFLLSIVGPALANIRFLFPNVVYEGPTLLKVGRPEDYASGTITFLDEQRLFIMRDPEGLRALSAICTHLRCTTGPFMPPTAEWKEDHSRCPCHGSIFAKDGRVLQGPAPRPLEFYRVSLAPDGRLVVDTAAVVDKGDVLKV</sequence>
<evidence type="ECO:0000256" key="6">
    <source>
        <dbReference type="ARBA" id="ARBA00034078"/>
    </source>
</evidence>
<dbReference type="GO" id="GO:0046872">
    <property type="term" value="F:metal ion binding"/>
    <property type="evidence" value="ECO:0007669"/>
    <property type="project" value="UniProtKB-KW"/>
</dbReference>
<accession>A0AAJ1AGF5</accession>
<dbReference type="SUPFAM" id="SSF50022">
    <property type="entry name" value="ISP domain"/>
    <property type="match status" value="1"/>
</dbReference>
<keyword evidence="3" id="KW-0408">Iron</keyword>
<evidence type="ECO:0000256" key="4">
    <source>
        <dbReference type="ARBA" id="ARBA00023014"/>
    </source>
</evidence>
<dbReference type="PANTHER" id="PTHR10134">
    <property type="entry name" value="CYTOCHROME B-C1 COMPLEX SUBUNIT RIESKE, MITOCHONDRIAL"/>
    <property type="match status" value="1"/>
</dbReference>
<reference evidence="8 9" key="1">
    <citation type="journal article" date="2021" name="bioRxiv">
        <title>Unraveling nitrogen, sulfur and carbon metabolic pathways and microbial community transcriptional responses to substrate deprivation and toxicity stresses in a bioreactor mimicking anoxic brackish coastal sediment conditions.</title>
        <authorList>
            <person name="Martins P.D."/>
            <person name="Echeveste M.J."/>
            <person name="Arshad A."/>
            <person name="Kurth J."/>
            <person name="Ouboter H."/>
            <person name="Jetten M.S.M."/>
            <person name="Welte C.U."/>
        </authorList>
    </citation>
    <scope>NUCLEOTIDE SEQUENCE [LARGE SCALE GENOMIC DNA]</scope>
    <source>
        <strain evidence="8">MAG_38</strain>
    </source>
</reference>
<comment type="caution">
    <text evidence="8">The sequence shown here is derived from an EMBL/GenBank/DDBJ whole genome shotgun (WGS) entry which is preliminary data.</text>
</comment>
<dbReference type="PROSITE" id="PS51296">
    <property type="entry name" value="RIESKE"/>
    <property type="match status" value="1"/>
</dbReference>
<feature type="domain" description="Rieske" evidence="7">
    <location>
        <begin position="60"/>
        <end position="157"/>
    </location>
</feature>
<dbReference type="InterPro" id="IPR005805">
    <property type="entry name" value="Rieske_Fe-S_prot_C"/>
</dbReference>
<dbReference type="AlphaFoldDB" id="A0AAJ1AGF5"/>
<evidence type="ECO:0000256" key="5">
    <source>
        <dbReference type="ARBA" id="ARBA00023157"/>
    </source>
</evidence>
<dbReference type="EMBL" id="JAIOIU010000017">
    <property type="protein sequence ID" value="MBZ0158764.1"/>
    <property type="molecule type" value="Genomic_DNA"/>
</dbReference>
<comment type="cofactor">
    <cofactor evidence="6">
        <name>[2Fe-2S] cluster</name>
        <dbReference type="ChEBI" id="CHEBI:190135"/>
    </cofactor>
</comment>
<evidence type="ECO:0000256" key="3">
    <source>
        <dbReference type="ARBA" id="ARBA00023004"/>
    </source>
</evidence>
<proteinExistence type="predicted"/>
<evidence type="ECO:0000259" key="7">
    <source>
        <dbReference type="PROSITE" id="PS51296"/>
    </source>
</evidence>
<evidence type="ECO:0000313" key="8">
    <source>
        <dbReference type="EMBL" id="MBZ0158764.1"/>
    </source>
</evidence>
<protein>
    <submittedName>
        <fullName evidence="8">Rieske 2Fe-2S domain-containing protein</fullName>
    </submittedName>
</protein>
<dbReference type="Proteomes" id="UP001197609">
    <property type="component" value="Unassembled WGS sequence"/>
</dbReference>
<dbReference type="InterPro" id="IPR017941">
    <property type="entry name" value="Rieske_2Fe-2S"/>
</dbReference>
<keyword evidence="2" id="KW-0479">Metal-binding</keyword>
<dbReference type="PRINTS" id="PR00162">
    <property type="entry name" value="RIESKE"/>
</dbReference>
<evidence type="ECO:0000256" key="1">
    <source>
        <dbReference type="ARBA" id="ARBA00022714"/>
    </source>
</evidence>
<dbReference type="GO" id="GO:0051537">
    <property type="term" value="F:2 iron, 2 sulfur cluster binding"/>
    <property type="evidence" value="ECO:0007669"/>
    <property type="project" value="UniProtKB-KW"/>
</dbReference>
<keyword evidence="5" id="KW-1015">Disulfide bond</keyword>